<evidence type="ECO:0000256" key="1">
    <source>
        <dbReference type="ARBA" id="ARBA00023015"/>
    </source>
</evidence>
<dbReference type="InterPro" id="IPR018062">
    <property type="entry name" value="HTH_AraC-typ_CS"/>
</dbReference>
<evidence type="ECO:0000313" key="5">
    <source>
        <dbReference type="EMBL" id="SCP98237.1"/>
    </source>
</evidence>
<dbReference type="PRINTS" id="PR00032">
    <property type="entry name" value="HTHARAC"/>
</dbReference>
<evidence type="ECO:0000256" key="2">
    <source>
        <dbReference type="ARBA" id="ARBA00023125"/>
    </source>
</evidence>
<dbReference type="EMBL" id="FMKA01000018">
    <property type="protein sequence ID" value="SCP98237.1"/>
    <property type="molecule type" value="Genomic_DNA"/>
</dbReference>
<dbReference type="InterPro" id="IPR018060">
    <property type="entry name" value="HTH_AraC"/>
</dbReference>
<dbReference type="InterPro" id="IPR014710">
    <property type="entry name" value="RmlC-like_jellyroll"/>
</dbReference>
<dbReference type="InterPro" id="IPR003313">
    <property type="entry name" value="AraC-bd"/>
</dbReference>
<sequence length="274" mass="31646">MRDVIHDSFSIDRCRRSSSHVQVCHHFHPCFELYYMQEGECSFFLNDIIMHLTQGEALLIAAMDYHKSTYEKKGFHMRSIVYFKPDNIEPSVLHTISRSGNKFPKSQKFSIHPDCRNSFEDILSRMLTESKIKTETSELLIHFYFQELLLTLFRDSTAVTEDTIPIGSTENAVQAAAQYITRNSHQDLSLEDAARIANLTPTYFSKKFKAITGLGFKEYLNHVRLKEACTLLLETDESISAIASRCGFNNSNYFGDAFKKVFEMSPRDYRKDNL</sequence>
<dbReference type="PANTHER" id="PTHR43280">
    <property type="entry name" value="ARAC-FAMILY TRANSCRIPTIONAL REGULATOR"/>
    <property type="match status" value="1"/>
</dbReference>
<dbReference type="GO" id="GO:0003700">
    <property type="term" value="F:DNA-binding transcription factor activity"/>
    <property type="evidence" value="ECO:0007669"/>
    <property type="project" value="InterPro"/>
</dbReference>
<feature type="domain" description="HTH araC/xylS-type" evidence="4">
    <location>
        <begin position="174"/>
        <end position="272"/>
    </location>
</feature>
<dbReference type="InterPro" id="IPR020449">
    <property type="entry name" value="Tscrpt_reg_AraC-type_HTH"/>
</dbReference>
<dbReference type="SUPFAM" id="SSF51215">
    <property type="entry name" value="Regulatory protein AraC"/>
    <property type="match status" value="1"/>
</dbReference>
<dbReference type="Pfam" id="PF02311">
    <property type="entry name" value="AraC_binding"/>
    <property type="match status" value="1"/>
</dbReference>
<dbReference type="PROSITE" id="PS00041">
    <property type="entry name" value="HTH_ARAC_FAMILY_1"/>
    <property type="match status" value="1"/>
</dbReference>
<dbReference type="SMART" id="SM00342">
    <property type="entry name" value="HTH_ARAC"/>
    <property type="match status" value="1"/>
</dbReference>
<dbReference type="PROSITE" id="PS01124">
    <property type="entry name" value="HTH_ARAC_FAMILY_2"/>
    <property type="match status" value="1"/>
</dbReference>
<dbReference type="Gene3D" id="2.60.120.10">
    <property type="entry name" value="Jelly Rolls"/>
    <property type="match status" value="1"/>
</dbReference>
<keyword evidence="1" id="KW-0805">Transcription regulation</keyword>
<evidence type="ECO:0000313" key="6">
    <source>
        <dbReference type="Proteomes" id="UP000199315"/>
    </source>
</evidence>
<accession>A0A1D3TVQ4</accession>
<dbReference type="Gene3D" id="1.10.10.60">
    <property type="entry name" value="Homeodomain-like"/>
    <property type="match status" value="2"/>
</dbReference>
<dbReference type="STRING" id="1619234.SAMN05421730_101826"/>
<dbReference type="OrthoDB" id="2112176at2"/>
<dbReference type="AlphaFoldDB" id="A0A1D3TVQ4"/>
<dbReference type="Proteomes" id="UP000199315">
    <property type="component" value="Unassembled WGS sequence"/>
</dbReference>
<evidence type="ECO:0000259" key="4">
    <source>
        <dbReference type="PROSITE" id="PS01124"/>
    </source>
</evidence>
<keyword evidence="6" id="KW-1185">Reference proteome</keyword>
<keyword evidence="2 5" id="KW-0238">DNA-binding</keyword>
<dbReference type="Pfam" id="PF12833">
    <property type="entry name" value="HTH_18"/>
    <property type="match status" value="1"/>
</dbReference>
<dbReference type="GO" id="GO:0043565">
    <property type="term" value="F:sequence-specific DNA binding"/>
    <property type="evidence" value="ECO:0007669"/>
    <property type="project" value="InterPro"/>
</dbReference>
<evidence type="ECO:0000256" key="3">
    <source>
        <dbReference type="ARBA" id="ARBA00023163"/>
    </source>
</evidence>
<dbReference type="SUPFAM" id="SSF46689">
    <property type="entry name" value="Homeodomain-like"/>
    <property type="match status" value="2"/>
</dbReference>
<protein>
    <submittedName>
        <fullName evidence="5">AraC-type DNA-binding protein</fullName>
    </submittedName>
</protein>
<reference evidence="5 6" key="1">
    <citation type="submission" date="2016-09" db="EMBL/GenBank/DDBJ databases">
        <authorList>
            <person name="Capua I."/>
            <person name="De Benedictis P."/>
            <person name="Joannis T."/>
            <person name="Lombin L.H."/>
            <person name="Cattoli G."/>
        </authorList>
    </citation>
    <scope>NUCLEOTIDE SEQUENCE [LARGE SCALE GENOMIC DNA]</scope>
    <source>
        <strain evidence="5 6">GluBS11</strain>
    </source>
</reference>
<dbReference type="PANTHER" id="PTHR43280:SF2">
    <property type="entry name" value="HTH-TYPE TRANSCRIPTIONAL REGULATOR EXSA"/>
    <property type="match status" value="1"/>
</dbReference>
<gene>
    <name evidence="5" type="ORF">SAMN05421730_101826</name>
</gene>
<name>A0A1D3TVQ4_9FIRM</name>
<dbReference type="RefSeq" id="WP_091235137.1">
    <property type="nucleotide sequence ID" value="NZ_FMKA01000018.1"/>
</dbReference>
<organism evidence="5 6">
    <name type="scientific">Anaerobium acetethylicum</name>
    <dbReference type="NCBI Taxonomy" id="1619234"/>
    <lineage>
        <taxon>Bacteria</taxon>
        <taxon>Bacillati</taxon>
        <taxon>Bacillota</taxon>
        <taxon>Clostridia</taxon>
        <taxon>Lachnospirales</taxon>
        <taxon>Lachnospiraceae</taxon>
        <taxon>Anaerobium</taxon>
    </lineage>
</organism>
<dbReference type="InterPro" id="IPR037923">
    <property type="entry name" value="HTH-like"/>
</dbReference>
<proteinExistence type="predicted"/>
<dbReference type="InterPro" id="IPR009057">
    <property type="entry name" value="Homeodomain-like_sf"/>
</dbReference>
<keyword evidence="3" id="KW-0804">Transcription</keyword>